<dbReference type="KEGG" id="salq:SYNTR_1677"/>
<proteinExistence type="predicted"/>
<name>A0A6I6DC74_9FIRM</name>
<gene>
    <name evidence="4" type="ORF">SYNTR_1677</name>
</gene>
<dbReference type="InterPro" id="IPR001119">
    <property type="entry name" value="SLH_dom"/>
</dbReference>
<evidence type="ECO:0000256" key="1">
    <source>
        <dbReference type="ARBA" id="ARBA00022737"/>
    </source>
</evidence>
<accession>A0A6I6DC74</accession>
<evidence type="ECO:0000313" key="5">
    <source>
        <dbReference type="Proteomes" id="UP000426444"/>
    </source>
</evidence>
<dbReference type="Pfam" id="PF00395">
    <property type="entry name" value="SLH"/>
    <property type="match status" value="2"/>
</dbReference>
<protein>
    <recommendedName>
        <fullName evidence="3">SLH domain-containing protein</fullName>
    </recommendedName>
</protein>
<dbReference type="Pfam" id="PF16244">
    <property type="entry name" value="DUF4901"/>
    <property type="match status" value="2"/>
</dbReference>
<keyword evidence="2" id="KW-0732">Signal</keyword>
<dbReference type="Proteomes" id="UP000426444">
    <property type="component" value="Chromosome"/>
</dbReference>
<dbReference type="EMBL" id="CP046457">
    <property type="protein sequence ID" value="QGU00271.1"/>
    <property type="molecule type" value="Genomic_DNA"/>
</dbReference>
<dbReference type="PROSITE" id="PS51272">
    <property type="entry name" value="SLH"/>
    <property type="match status" value="1"/>
</dbReference>
<dbReference type="RefSeq" id="WP_156204076.1">
    <property type="nucleotide sequence ID" value="NZ_CP046457.1"/>
</dbReference>
<feature type="chain" id="PRO_5026128718" description="SLH domain-containing protein" evidence="2">
    <location>
        <begin position="25"/>
        <end position="698"/>
    </location>
</feature>
<evidence type="ECO:0000256" key="2">
    <source>
        <dbReference type="SAM" id="SignalP"/>
    </source>
</evidence>
<feature type="domain" description="SLH" evidence="3">
    <location>
        <begin position="520"/>
        <end position="582"/>
    </location>
</feature>
<sequence length="698" mass="80960">MKKYQILIACTVCFFFFFPSIALADKELTVREAIELVKTKIDIPEDATEFRSNYNEVNERGQWELNWQSEDQHIRVNVDQQTGNIHRMYSYDRTDETTPTLLPNVSEEKAFETAYEFMKLAIPNQVDQLKFKEEKNIEPRPLRFRSQYTFHFERIVNDITYVNNSASISICTTTGNITNYNFNWNYDADFVSPDNLITKEQAKEALESEIFELMYYKPSYADEKVVLIYGIRNVNQKMVDAKTGELYGSNQYRNYDKRELDGMVEEAAEGNLSPLELEEVELIEGIIPQEEAIKEAFKYFPLHEGFELSQTRMYEDYRDSSKRNWHFQWRNNENATDISGRVTATVDANTGEVYAFSKNIHDRDNQRPRYSKDEALKIADEFLKTHQPQKNKEIKLLNDNTTNVIDDSSQTANFRYVRLVDDIPFYNNGFNLSVNRVTGEVTSYSFNWSDYNFPDSSNIIDKESAFKKILKANPLVLNYVNTTNNNKINLYYHLSKNEPVYIDAVNKDLLTNSGQIYEEKDLVKFTDIKNHPAEQDISLLTQLGVISGSNNKFYPDQNATNAEFIKMLILAMGASPGEGKELNLYNDEWYAPYYQTAINRNIIDLDNLPAPNDDFKRITAAQLMVNSRGLNEIASFHDIFKFNVKDANNITNENTGYAALSYKLGYLNIQDSNFYPQNVLTRAEAASTIIEYMRNTER</sequence>
<feature type="signal peptide" evidence="2">
    <location>
        <begin position="1"/>
        <end position="24"/>
    </location>
</feature>
<keyword evidence="1" id="KW-0677">Repeat</keyword>
<evidence type="ECO:0000259" key="3">
    <source>
        <dbReference type="PROSITE" id="PS51272"/>
    </source>
</evidence>
<dbReference type="InterPro" id="IPR032599">
    <property type="entry name" value="YcdB/YcdC_rep_domain"/>
</dbReference>
<organism evidence="4 5">
    <name type="scientific">Candidatus Syntrophocurvum alkaliphilum</name>
    <dbReference type="NCBI Taxonomy" id="2293317"/>
    <lineage>
        <taxon>Bacteria</taxon>
        <taxon>Bacillati</taxon>
        <taxon>Bacillota</taxon>
        <taxon>Clostridia</taxon>
        <taxon>Eubacteriales</taxon>
        <taxon>Syntrophomonadaceae</taxon>
        <taxon>Candidatus Syntrophocurvum</taxon>
    </lineage>
</organism>
<keyword evidence="5" id="KW-1185">Reference proteome</keyword>
<dbReference type="AlphaFoldDB" id="A0A6I6DC74"/>
<evidence type="ECO:0000313" key="4">
    <source>
        <dbReference type="EMBL" id="QGU00271.1"/>
    </source>
</evidence>
<reference evidence="5" key="1">
    <citation type="journal article" date="2019" name="Microbiology">
        <title>Complete Genome Sequence of an Uncultured Bacterium of the Candidate Phylum Bipolaricaulota.</title>
        <authorList>
            <person name="Kadnikov V.V."/>
            <person name="Mardanov A.V."/>
            <person name="Beletsky A.V."/>
            <person name="Frank Y.A."/>
            <person name="Karnachuk O.V."/>
            <person name="Ravin N.V."/>
        </authorList>
    </citation>
    <scope>NUCLEOTIDE SEQUENCE [LARGE SCALE GENOMIC DNA]</scope>
</reference>
<dbReference type="OrthoDB" id="2473368at2"/>